<accession>A0A5C3PM27</accession>
<name>A0A5C3PM27_9APHY</name>
<dbReference type="EMBL" id="ML211078">
    <property type="protein sequence ID" value="TFK89358.1"/>
    <property type="molecule type" value="Genomic_DNA"/>
</dbReference>
<organism evidence="1 2">
    <name type="scientific">Polyporus arcularius HHB13444</name>
    <dbReference type="NCBI Taxonomy" id="1314778"/>
    <lineage>
        <taxon>Eukaryota</taxon>
        <taxon>Fungi</taxon>
        <taxon>Dikarya</taxon>
        <taxon>Basidiomycota</taxon>
        <taxon>Agaricomycotina</taxon>
        <taxon>Agaricomycetes</taxon>
        <taxon>Polyporales</taxon>
        <taxon>Polyporaceae</taxon>
        <taxon>Polyporus</taxon>
    </lineage>
</organism>
<evidence type="ECO:0000313" key="1">
    <source>
        <dbReference type="EMBL" id="TFK89358.1"/>
    </source>
</evidence>
<dbReference type="Proteomes" id="UP000308197">
    <property type="component" value="Unassembled WGS sequence"/>
</dbReference>
<dbReference type="InParanoid" id="A0A5C3PM27"/>
<reference evidence="1 2" key="1">
    <citation type="journal article" date="2019" name="Nat. Ecol. Evol.">
        <title>Megaphylogeny resolves global patterns of mushroom evolution.</title>
        <authorList>
            <person name="Varga T."/>
            <person name="Krizsan K."/>
            <person name="Foldi C."/>
            <person name="Dima B."/>
            <person name="Sanchez-Garcia M."/>
            <person name="Sanchez-Ramirez S."/>
            <person name="Szollosi G.J."/>
            <person name="Szarkandi J.G."/>
            <person name="Papp V."/>
            <person name="Albert L."/>
            <person name="Andreopoulos W."/>
            <person name="Angelini C."/>
            <person name="Antonin V."/>
            <person name="Barry K.W."/>
            <person name="Bougher N.L."/>
            <person name="Buchanan P."/>
            <person name="Buyck B."/>
            <person name="Bense V."/>
            <person name="Catcheside P."/>
            <person name="Chovatia M."/>
            <person name="Cooper J."/>
            <person name="Damon W."/>
            <person name="Desjardin D."/>
            <person name="Finy P."/>
            <person name="Geml J."/>
            <person name="Haridas S."/>
            <person name="Hughes K."/>
            <person name="Justo A."/>
            <person name="Karasinski D."/>
            <person name="Kautmanova I."/>
            <person name="Kiss B."/>
            <person name="Kocsube S."/>
            <person name="Kotiranta H."/>
            <person name="LaButti K.M."/>
            <person name="Lechner B.E."/>
            <person name="Liimatainen K."/>
            <person name="Lipzen A."/>
            <person name="Lukacs Z."/>
            <person name="Mihaltcheva S."/>
            <person name="Morgado L.N."/>
            <person name="Niskanen T."/>
            <person name="Noordeloos M.E."/>
            <person name="Ohm R.A."/>
            <person name="Ortiz-Santana B."/>
            <person name="Ovrebo C."/>
            <person name="Racz N."/>
            <person name="Riley R."/>
            <person name="Savchenko A."/>
            <person name="Shiryaev A."/>
            <person name="Soop K."/>
            <person name="Spirin V."/>
            <person name="Szebenyi C."/>
            <person name="Tomsovsky M."/>
            <person name="Tulloss R.E."/>
            <person name="Uehling J."/>
            <person name="Grigoriev I.V."/>
            <person name="Vagvolgyi C."/>
            <person name="Papp T."/>
            <person name="Martin F.M."/>
            <person name="Miettinen O."/>
            <person name="Hibbett D.S."/>
            <person name="Nagy L.G."/>
        </authorList>
    </citation>
    <scope>NUCLEOTIDE SEQUENCE [LARGE SCALE GENOMIC DNA]</scope>
    <source>
        <strain evidence="1 2">HHB13444</strain>
    </source>
</reference>
<dbReference type="STRING" id="1314778.A0A5C3PM27"/>
<evidence type="ECO:0000313" key="2">
    <source>
        <dbReference type="Proteomes" id="UP000308197"/>
    </source>
</evidence>
<sequence length="104" mass="11311">MSHPPTLNRLRETLTESSPYCSGTLQLPDDSFELFYGKGSPSTFINISKTANSPGSLDALQSASEPAKFGRGDKTVLDESYRKAGKMDTSEFIIAVLHCSKSTF</sequence>
<protein>
    <submittedName>
        <fullName evidence="1">Uncharacterized protein</fullName>
    </submittedName>
</protein>
<keyword evidence="2" id="KW-1185">Reference proteome</keyword>
<gene>
    <name evidence="1" type="ORF">K466DRAFT_564180</name>
</gene>
<proteinExistence type="predicted"/>
<dbReference type="AlphaFoldDB" id="A0A5C3PM27"/>